<evidence type="ECO:0000313" key="13">
    <source>
        <dbReference type="EMBL" id="ALR87184.1"/>
    </source>
</evidence>
<feature type="transmembrane region" description="Helical" evidence="11">
    <location>
        <begin position="126"/>
        <end position="146"/>
    </location>
</feature>
<dbReference type="Pfam" id="PF02122">
    <property type="entry name" value="Peptidase_S39"/>
    <property type="match status" value="1"/>
</dbReference>
<dbReference type="PRINTS" id="PR00913">
    <property type="entry name" value="LVIRUSORF2"/>
</dbReference>
<evidence type="ECO:0000256" key="10">
    <source>
        <dbReference type="SAM" id="MobiDB-lite"/>
    </source>
</evidence>
<dbReference type="SUPFAM" id="SSF50494">
    <property type="entry name" value="Trypsin-like serine proteases"/>
    <property type="match status" value="1"/>
</dbReference>
<evidence type="ECO:0000256" key="1">
    <source>
        <dbReference type="ARBA" id="ARBA00004141"/>
    </source>
</evidence>
<keyword evidence="4" id="KW-0732">Signal</keyword>
<feature type="compositionally biased region" description="Polar residues" evidence="10">
    <location>
        <begin position="520"/>
        <end position="535"/>
    </location>
</feature>
<dbReference type="GO" id="GO:0004252">
    <property type="term" value="F:serine-type endopeptidase activity"/>
    <property type="evidence" value="ECO:0007669"/>
    <property type="project" value="InterPro"/>
</dbReference>
<keyword evidence="9 11" id="KW-0472">Membrane</keyword>
<accession>A0A0S3JP01</accession>
<dbReference type="GO" id="GO:0070008">
    <property type="term" value="F:serine-type exopeptidase activity"/>
    <property type="evidence" value="ECO:0007669"/>
    <property type="project" value="InterPro"/>
</dbReference>
<reference evidence="13" key="1">
    <citation type="journal article" date="2016" name="Genome Announc.">
        <title>Two Complete Genome Sequences of Phasey Bean Mild Yellows Virus, a Novel Member of the Luteoviridae from Australia.</title>
        <authorList>
            <person name="Sharman M."/>
            <person name="Kehoe M."/>
            <person name="Coutts B."/>
            <person name="van Leur J."/>
            <person name="Filardo F."/>
            <person name="Thomas J."/>
        </authorList>
    </citation>
    <scope>NUCLEOTIDE SEQUENCE</scope>
    <source>
        <strain evidence="13">ESPCL15</strain>
    </source>
</reference>
<keyword evidence="3 11" id="KW-0812">Transmembrane</keyword>
<feature type="compositionally biased region" description="Basic residues" evidence="10">
    <location>
        <begin position="580"/>
        <end position="591"/>
    </location>
</feature>
<evidence type="ECO:0000256" key="7">
    <source>
        <dbReference type="ARBA" id="ARBA00022825"/>
    </source>
</evidence>
<dbReference type="GO" id="GO:0016020">
    <property type="term" value="C:membrane"/>
    <property type="evidence" value="ECO:0007669"/>
    <property type="project" value="UniProtKB-SubCell"/>
</dbReference>
<dbReference type="InterPro" id="IPR000382">
    <property type="entry name" value="Peptidase_S39B_luteovirus"/>
</dbReference>
<dbReference type="GO" id="GO:0075523">
    <property type="term" value="P:viral translational frameshifting"/>
    <property type="evidence" value="ECO:0007669"/>
    <property type="project" value="UniProtKB-KW"/>
</dbReference>
<comment type="subcellular location">
    <subcellularLocation>
        <location evidence="1">Membrane</location>
        <topology evidence="1">Multi-pass membrane protein</topology>
    </subcellularLocation>
</comment>
<feature type="compositionally biased region" description="Polar residues" evidence="10">
    <location>
        <begin position="601"/>
        <end position="615"/>
    </location>
</feature>
<evidence type="ECO:0000256" key="5">
    <source>
        <dbReference type="ARBA" id="ARBA00022758"/>
    </source>
</evidence>
<keyword evidence="2" id="KW-0645">Protease</keyword>
<feature type="compositionally biased region" description="Basic and acidic residues" evidence="10">
    <location>
        <begin position="503"/>
        <end position="519"/>
    </location>
</feature>
<dbReference type="EMBL" id="KT963000">
    <property type="protein sequence ID" value="ALR87184.1"/>
    <property type="molecule type" value="Genomic_RNA"/>
</dbReference>
<feature type="region of interest" description="Disordered" evidence="10">
    <location>
        <begin position="487"/>
        <end position="542"/>
    </location>
</feature>
<evidence type="ECO:0000259" key="12">
    <source>
        <dbReference type="PROSITE" id="PS51868"/>
    </source>
</evidence>
<name>A0A0S3JP01_9VIRU</name>
<keyword evidence="7" id="KW-0720">Serine protease</keyword>
<dbReference type="GO" id="GO:0006508">
    <property type="term" value="P:proteolysis"/>
    <property type="evidence" value="ECO:0007669"/>
    <property type="project" value="UniProtKB-KW"/>
</dbReference>
<evidence type="ECO:0000256" key="2">
    <source>
        <dbReference type="ARBA" id="ARBA00022670"/>
    </source>
</evidence>
<evidence type="ECO:0000256" key="11">
    <source>
        <dbReference type="SAM" id="Phobius"/>
    </source>
</evidence>
<evidence type="ECO:0000256" key="8">
    <source>
        <dbReference type="ARBA" id="ARBA00022989"/>
    </source>
</evidence>
<feature type="region of interest" description="Disordered" evidence="10">
    <location>
        <begin position="576"/>
        <end position="675"/>
    </location>
</feature>
<evidence type="ECO:0000256" key="3">
    <source>
        <dbReference type="ARBA" id="ARBA00022692"/>
    </source>
</evidence>
<evidence type="ECO:0000256" key="9">
    <source>
        <dbReference type="ARBA" id="ARBA00023136"/>
    </source>
</evidence>
<dbReference type="InterPro" id="IPR018019">
    <property type="entry name" value="Luteovirus_Orf2"/>
</dbReference>
<protein>
    <submittedName>
        <fullName evidence="13">P1 protein</fullName>
    </submittedName>
</protein>
<gene>
    <name evidence="13" type="primary">RdRp</name>
</gene>
<feature type="compositionally biased region" description="Polar residues" evidence="10">
    <location>
        <begin position="666"/>
        <end position="675"/>
    </location>
</feature>
<evidence type="ECO:0000256" key="4">
    <source>
        <dbReference type="ARBA" id="ARBA00022729"/>
    </source>
</evidence>
<feature type="domain" description="Peptidase S39" evidence="12">
    <location>
        <begin position="219"/>
        <end position="435"/>
    </location>
</feature>
<dbReference type="InterPro" id="IPR009003">
    <property type="entry name" value="Peptidase_S1_PA"/>
</dbReference>
<evidence type="ECO:0000256" key="6">
    <source>
        <dbReference type="ARBA" id="ARBA00022801"/>
    </source>
</evidence>
<dbReference type="PROSITE" id="PS51868">
    <property type="entry name" value="PEPTIDASE_S39"/>
    <property type="match status" value="1"/>
</dbReference>
<feature type="transmembrane region" description="Helical" evidence="11">
    <location>
        <begin position="184"/>
        <end position="201"/>
    </location>
</feature>
<keyword evidence="5" id="KW-0688">Ribosomal frameshifting</keyword>
<organism evidence="13">
    <name type="scientific">Phasey bean mild yellows virus</name>
    <dbReference type="NCBI Taxonomy" id="1756832"/>
    <lineage>
        <taxon>Viruses</taxon>
        <taxon>Riboviria</taxon>
        <taxon>Orthornavirae</taxon>
        <taxon>Pisuviricota</taxon>
        <taxon>Pisoniviricetes</taxon>
        <taxon>Sobelivirales</taxon>
        <taxon>Solemoviridae</taxon>
        <taxon>Polerovirus</taxon>
        <taxon>Polerovirus PBMYV</taxon>
    </lineage>
</organism>
<keyword evidence="8 11" id="KW-1133">Transmembrane helix</keyword>
<sequence>MNSFFVLSFFFYVFFCVAPVTSGSDLAQPNWALLRAGNSTWPVSQPGWGFTSPCPPCPAAKCSFNFAQSSLDAGPTSQPPTYKGLIQDLWGLALSDVETSFSAVYLSFQDSWVHTADSLSRGFEIAFQRLCWLAIYVWYSVLRVLIVTIARFIMNNYILALAGGSLFVCTALLVKMVRWICGQLPIYLVFTFPISVGRWIFQRRSWGKFSRNYAEEKCCEQFLSFTINQDPPKKCQLVFQKEDGKHAGYGTCVRLFNGTNGLLTAYHVASNSSKVVSTRTGNKIPLSQFKPLIVSPLYDQVLYVGPTEWESLLGCKGVNFAPAKTLGASKCNIYHIQKDGKWGCTNAEIEGQLKHRDFTMNGTKPTEIRDALPGQLSVLSNTEPGQSGAGYFNGKTLVAIHVGGSLEREDSDATYNVAVPVLPKPGLTSPHYVFETTAPTSGVYDSKIFKALDEAVEQAERWVKMKLSKGETLWADLEDEFPYETETKKTAKAPLSSSSSTETFHDCTEQSGNEKRGSDRGTTGKTASNPGNVASATPVKDMPTGEQIMKMLVEKIASNINLKEVEKASVEAIRAQALKKPSRSSRRRRNKNGGNNGLPKQATTAVSSTPNSTGKYTPPNRRKSPASGSVAKPPNGTTPNKNKKVDGGKRSAGNIPSWVRKPTGSAGPSSAQKLN</sequence>
<feature type="transmembrane region" description="Helical" evidence="11">
    <location>
        <begin position="158"/>
        <end position="178"/>
    </location>
</feature>
<keyword evidence="6" id="KW-0378">Hydrolase</keyword>
<proteinExistence type="predicted"/>